<organism evidence="2">
    <name type="scientific">Arundo donax</name>
    <name type="common">Giant reed</name>
    <name type="synonym">Donax arundinaceus</name>
    <dbReference type="NCBI Taxonomy" id="35708"/>
    <lineage>
        <taxon>Eukaryota</taxon>
        <taxon>Viridiplantae</taxon>
        <taxon>Streptophyta</taxon>
        <taxon>Embryophyta</taxon>
        <taxon>Tracheophyta</taxon>
        <taxon>Spermatophyta</taxon>
        <taxon>Magnoliopsida</taxon>
        <taxon>Liliopsida</taxon>
        <taxon>Poales</taxon>
        <taxon>Poaceae</taxon>
        <taxon>PACMAD clade</taxon>
        <taxon>Arundinoideae</taxon>
        <taxon>Arundineae</taxon>
        <taxon>Arundo</taxon>
    </lineage>
</organism>
<reference evidence="2" key="1">
    <citation type="submission" date="2014-09" db="EMBL/GenBank/DDBJ databases">
        <authorList>
            <person name="Magalhaes I.L.F."/>
            <person name="Oliveira U."/>
            <person name="Santos F.R."/>
            <person name="Vidigal T.H.D.A."/>
            <person name="Brescovit A.D."/>
            <person name="Santos A.J."/>
        </authorList>
    </citation>
    <scope>NUCLEOTIDE SEQUENCE</scope>
    <source>
        <tissue evidence="2">Shoot tissue taken approximately 20 cm above the soil surface</tissue>
    </source>
</reference>
<evidence type="ECO:0000313" key="2">
    <source>
        <dbReference type="EMBL" id="JAD30560.1"/>
    </source>
</evidence>
<reference evidence="2" key="2">
    <citation type="journal article" date="2015" name="Data Brief">
        <title>Shoot transcriptome of the giant reed, Arundo donax.</title>
        <authorList>
            <person name="Barrero R.A."/>
            <person name="Guerrero F.D."/>
            <person name="Moolhuijzen P."/>
            <person name="Goolsby J.A."/>
            <person name="Tidwell J."/>
            <person name="Bellgard S.E."/>
            <person name="Bellgard M.I."/>
        </authorList>
    </citation>
    <scope>NUCLEOTIDE SEQUENCE</scope>
    <source>
        <tissue evidence="2">Shoot tissue taken approximately 20 cm above the soil surface</tissue>
    </source>
</reference>
<dbReference type="AlphaFoldDB" id="A0A0A8Z1E1"/>
<evidence type="ECO:0000256" key="1">
    <source>
        <dbReference type="SAM" id="Phobius"/>
    </source>
</evidence>
<proteinExistence type="predicted"/>
<feature type="transmembrane region" description="Helical" evidence="1">
    <location>
        <begin position="20"/>
        <end position="36"/>
    </location>
</feature>
<keyword evidence="1" id="KW-1133">Transmembrane helix</keyword>
<protein>
    <submittedName>
        <fullName evidence="2">Uncharacterized protein</fullName>
    </submittedName>
</protein>
<name>A0A0A8Z1E1_ARUDO</name>
<dbReference type="EMBL" id="GBRH01267335">
    <property type="protein sequence ID" value="JAD30560.1"/>
    <property type="molecule type" value="Transcribed_RNA"/>
</dbReference>
<keyword evidence="1" id="KW-0812">Transmembrane</keyword>
<sequence length="48" mass="5846">MHHASSAPLFTFFLFETFRFIRVAVCYFSCIVFTICQNQNRMVRCWYL</sequence>
<accession>A0A0A8Z1E1</accession>
<keyword evidence="1" id="KW-0472">Membrane</keyword>